<dbReference type="Proteomes" id="UP000471293">
    <property type="component" value="Unassembled WGS sequence"/>
</dbReference>
<dbReference type="EMBL" id="JAAGLQ010000315">
    <property type="protein sequence ID" value="NEA16973.1"/>
    <property type="molecule type" value="Genomic_DNA"/>
</dbReference>
<proteinExistence type="predicted"/>
<feature type="non-terminal residue" evidence="2">
    <location>
        <position position="202"/>
    </location>
</feature>
<feature type="compositionally biased region" description="Basic residues" evidence="1">
    <location>
        <begin position="174"/>
        <end position="186"/>
    </location>
</feature>
<evidence type="ECO:0000313" key="3">
    <source>
        <dbReference type="Proteomes" id="UP000471293"/>
    </source>
</evidence>
<feature type="region of interest" description="Disordered" evidence="1">
    <location>
        <begin position="158"/>
        <end position="202"/>
    </location>
</feature>
<sequence>MNGFWGDGGPYATWARTLRAWAREEPVDLGTLPRLGREEFTPDTWERFTAQVVAAVDARLTGWSRRFTHAFAEAEDEFSAGRALTQSRAGLRSVRVLVGHPGLPDELRSRLADMIDDHIRSLQSQLEQAVTEWARSGSDPDQAELRLRTLRDNAFTAVLDTRPNPPAGPPARFARLRGPLRRLRRGGGREPAETSRAVRRSP</sequence>
<accession>A0A6N9U4N2</accession>
<organism evidence="2 3">
    <name type="scientific">Streptomyces halstedii</name>
    <dbReference type="NCBI Taxonomy" id="1944"/>
    <lineage>
        <taxon>Bacteria</taxon>
        <taxon>Bacillati</taxon>
        <taxon>Actinomycetota</taxon>
        <taxon>Actinomycetes</taxon>
        <taxon>Kitasatosporales</taxon>
        <taxon>Streptomycetaceae</taxon>
        <taxon>Streptomyces</taxon>
    </lineage>
</organism>
<evidence type="ECO:0000256" key="1">
    <source>
        <dbReference type="SAM" id="MobiDB-lite"/>
    </source>
</evidence>
<evidence type="ECO:0000313" key="2">
    <source>
        <dbReference type="EMBL" id="NEA16973.1"/>
    </source>
</evidence>
<gene>
    <name evidence="2" type="ORF">G3I29_15875</name>
</gene>
<comment type="caution">
    <text evidence="2">The sequence shown here is derived from an EMBL/GenBank/DDBJ whole genome shotgun (WGS) entry which is preliminary data.</text>
</comment>
<name>A0A6N9U4N2_STRHA</name>
<dbReference type="RefSeq" id="WP_164345406.1">
    <property type="nucleotide sequence ID" value="NZ_JAAGLQ010000315.1"/>
</dbReference>
<protein>
    <submittedName>
        <fullName evidence="2">Uncharacterized protein</fullName>
    </submittedName>
</protein>
<dbReference type="AlphaFoldDB" id="A0A6N9U4N2"/>
<reference evidence="2 3" key="1">
    <citation type="submission" date="2020-01" db="EMBL/GenBank/DDBJ databases">
        <title>Insect and environment-associated Actinomycetes.</title>
        <authorList>
            <person name="Currrie C."/>
            <person name="Chevrette M."/>
            <person name="Carlson C."/>
            <person name="Stubbendieck R."/>
            <person name="Wendt-Pienkowski E."/>
        </authorList>
    </citation>
    <scope>NUCLEOTIDE SEQUENCE [LARGE SCALE GENOMIC DNA]</scope>
    <source>
        <strain evidence="2 3">SID11342</strain>
    </source>
</reference>